<dbReference type="Gene3D" id="3.40.190.290">
    <property type="match status" value="1"/>
</dbReference>
<dbReference type="OrthoDB" id="4131546at2"/>
<reference evidence="4" key="1">
    <citation type="submission" date="2017-03" db="EMBL/GenBank/DDBJ databases">
        <authorList>
            <person name="Monnet C."/>
        </authorList>
    </citation>
    <scope>NUCLEOTIDE SEQUENCE [LARGE SCALE GENOMIC DNA]</scope>
    <source>
        <strain evidence="4">SJ5-8</strain>
    </source>
</reference>
<dbReference type="Proteomes" id="UP000234462">
    <property type="component" value="Unassembled WGS sequence"/>
</dbReference>
<organism evidence="3 4">
    <name type="scientific">Brevibacterium jeotgali</name>
    <dbReference type="NCBI Taxonomy" id="1262550"/>
    <lineage>
        <taxon>Bacteria</taxon>
        <taxon>Bacillati</taxon>
        <taxon>Actinomycetota</taxon>
        <taxon>Actinomycetes</taxon>
        <taxon>Micrococcales</taxon>
        <taxon>Brevibacteriaceae</taxon>
        <taxon>Brevibacterium</taxon>
    </lineage>
</organism>
<dbReference type="InterPro" id="IPR005119">
    <property type="entry name" value="LysR_subst-bd"/>
</dbReference>
<accession>A0A2H1L8H3</accession>
<sequence length="115" mass="12371">MTNEPLLGAERRFGDVDITNEPGHTGPAEVPGYQREVLIDDDYMIVLPLDHPLVEQNEVAVAQLAGEPMVDLAILGSPTGAVIDRATQAAGFIPNYVARADDHYGLFTNEGVVEV</sequence>
<proteinExistence type="predicted"/>
<dbReference type="Pfam" id="PF03466">
    <property type="entry name" value="LysR_substrate"/>
    <property type="match status" value="1"/>
</dbReference>
<dbReference type="AlphaFoldDB" id="A0A2H1L8H3"/>
<evidence type="ECO:0000256" key="1">
    <source>
        <dbReference type="SAM" id="MobiDB-lite"/>
    </source>
</evidence>
<keyword evidence="4" id="KW-1185">Reference proteome</keyword>
<dbReference type="EMBL" id="FXZM01000020">
    <property type="protein sequence ID" value="SMY13196.1"/>
    <property type="molecule type" value="Genomic_DNA"/>
</dbReference>
<evidence type="ECO:0000313" key="4">
    <source>
        <dbReference type="Proteomes" id="UP000234462"/>
    </source>
</evidence>
<feature type="domain" description="LysR substrate-binding" evidence="2">
    <location>
        <begin position="26"/>
        <end position="103"/>
    </location>
</feature>
<protein>
    <submittedName>
        <fullName evidence="3">LysR substrate binding domain-containing protein</fullName>
    </submittedName>
</protein>
<feature type="region of interest" description="Disordered" evidence="1">
    <location>
        <begin position="11"/>
        <end position="32"/>
    </location>
</feature>
<evidence type="ECO:0000313" key="3">
    <source>
        <dbReference type="EMBL" id="SMY13196.1"/>
    </source>
</evidence>
<dbReference type="RefSeq" id="WP_101590099.1">
    <property type="nucleotide sequence ID" value="NZ_FXZM01000020.1"/>
</dbReference>
<gene>
    <name evidence="3" type="ORF">BJEO58_02806</name>
</gene>
<name>A0A2H1L8H3_9MICO</name>
<dbReference type="SUPFAM" id="SSF53850">
    <property type="entry name" value="Periplasmic binding protein-like II"/>
    <property type="match status" value="1"/>
</dbReference>
<evidence type="ECO:0000259" key="2">
    <source>
        <dbReference type="Pfam" id="PF03466"/>
    </source>
</evidence>